<dbReference type="AlphaFoldDB" id="A0A1U7CRN5"/>
<dbReference type="PANTHER" id="PTHR39217">
    <property type="match status" value="1"/>
</dbReference>
<keyword evidence="2" id="KW-1185">Reference proteome</keyword>
<dbReference type="Proteomes" id="UP000186309">
    <property type="component" value="Chromosome"/>
</dbReference>
<proteinExistence type="predicted"/>
<organism evidence="1 2">
    <name type="scientific">Paludisphaera borealis</name>
    <dbReference type="NCBI Taxonomy" id="1387353"/>
    <lineage>
        <taxon>Bacteria</taxon>
        <taxon>Pseudomonadati</taxon>
        <taxon>Planctomycetota</taxon>
        <taxon>Planctomycetia</taxon>
        <taxon>Isosphaerales</taxon>
        <taxon>Isosphaeraceae</taxon>
        <taxon>Paludisphaera</taxon>
    </lineage>
</organism>
<dbReference type="EMBL" id="CP019082">
    <property type="protein sequence ID" value="APW61610.1"/>
    <property type="molecule type" value="Genomic_DNA"/>
</dbReference>
<sequence>MDILIATSGEYPELGPYDRGILDALGRLGLKARPQVWTDERADWGEARAVVIQSTWDYHLAPEKFLAWAEGVASVASLFNPPRLLTGNVHKRYLRDLERKGVAVTPTEWIGPTDDFRLGNVLRERSWRRAVVKPAVSAGANETYIVDLEAIRDVESRIARLAADHEIMVQPYLTAFETEGERSYVFIDGDLSHVVHRPPTLASAVRGFTEPHASSEYDAGEVRLAERAMGTLEERPLYARVDVATDNAGVARLQELELIEPVLFTSLAPGSVDRLARAISARL</sequence>
<dbReference type="OrthoDB" id="3373978at2"/>
<dbReference type="KEGG" id="pbor:BSF38_03132"/>
<reference evidence="2" key="1">
    <citation type="submission" date="2016-12" db="EMBL/GenBank/DDBJ databases">
        <title>Comparative genomics of four Isosphaeraceae planctomycetes: a common pool of plasmids and glycoside hydrolase genes.</title>
        <authorList>
            <person name="Ivanova A."/>
        </authorList>
    </citation>
    <scope>NUCLEOTIDE SEQUENCE [LARGE SCALE GENOMIC DNA]</scope>
    <source>
        <strain evidence="2">PX4</strain>
    </source>
</reference>
<keyword evidence="1" id="KW-0436">Ligase</keyword>
<gene>
    <name evidence="1" type="primary">dcsG</name>
    <name evidence="1" type="ORF">BSF38_03132</name>
</gene>
<dbReference type="EC" id="6.3.3.5" evidence="1"/>
<dbReference type="STRING" id="1387353.BSF38_03132"/>
<dbReference type="InterPro" id="IPR053191">
    <property type="entry name" value="DcsG_Biosynth_Enzyme"/>
</dbReference>
<evidence type="ECO:0000313" key="2">
    <source>
        <dbReference type="Proteomes" id="UP000186309"/>
    </source>
</evidence>
<name>A0A1U7CRN5_9BACT</name>
<dbReference type="PANTHER" id="PTHR39217:SF1">
    <property type="entry name" value="GLUTATHIONE SYNTHETASE"/>
    <property type="match status" value="1"/>
</dbReference>
<accession>A0A1U7CRN5</accession>
<evidence type="ECO:0000313" key="1">
    <source>
        <dbReference type="EMBL" id="APW61610.1"/>
    </source>
</evidence>
<protein>
    <submittedName>
        <fullName evidence="1">Cycloserine biosynthesis protein DcsG</fullName>
        <ecNumber evidence="1">6.3.3.5</ecNumber>
    </submittedName>
</protein>
<dbReference type="RefSeq" id="WP_076347100.1">
    <property type="nucleotide sequence ID" value="NZ_CP019082.1"/>
</dbReference>
<dbReference type="SUPFAM" id="SSF56059">
    <property type="entry name" value="Glutathione synthetase ATP-binding domain-like"/>
    <property type="match status" value="1"/>
</dbReference>
<dbReference type="GO" id="GO:0016874">
    <property type="term" value="F:ligase activity"/>
    <property type="evidence" value="ECO:0007669"/>
    <property type="project" value="UniProtKB-KW"/>
</dbReference>